<sequence length="54" mass="5730">MNVRLYIGPTTSSSPASYVAVVKKLSSFFPVLPSSPSITTIAAPLLLPQEHSDI</sequence>
<dbReference type="AlphaFoldDB" id="A0A9W8U5E0"/>
<dbReference type="EMBL" id="JAPDHF010000023">
    <property type="protein sequence ID" value="KAJ4004689.1"/>
    <property type="molecule type" value="Genomic_DNA"/>
</dbReference>
<accession>A0A9W8U5E0</accession>
<gene>
    <name evidence="1" type="ORF">NW766_011421</name>
</gene>
<evidence type="ECO:0000313" key="1">
    <source>
        <dbReference type="EMBL" id="KAJ4004689.1"/>
    </source>
</evidence>
<proteinExistence type="predicted"/>
<protein>
    <submittedName>
        <fullName evidence="1">Uncharacterized protein</fullName>
    </submittedName>
</protein>
<evidence type="ECO:0000313" key="2">
    <source>
        <dbReference type="Proteomes" id="UP001152130"/>
    </source>
</evidence>
<reference evidence="1" key="1">
    <citation type="submission" date="2022-10" db="EMBL/GenBank/DDBJ databases">
        <title>Fusarium specimens isolated from Avocado Roots.</title>
        <authorList>
            <person name="Stajich J."/>
            <person name="Roper C."/>
            <person name="Heimlech-Rivalta G."/>
        </authorList>
    </citation>
    <scope>NUCLEOTIDE SEQUENCE</scope>
    <source>
        <strain evidence="1">CF00143</strain>
    </source>
</reference>
<keyword evidence="2" id="KW-1185">Reference proteome</keyword>
<organism evidence="1 2">
    <name type="scientific">Fusarium irregulare</name>
    <dbReference type="NCBI Taxonomy" id="2494466"/>
    <lineage>
        <taxon>Eukaryota</taxon>
        <taxon>Fungi</taxon>
        <taxon>Dikarya</taxon>
        <taxon>Ascomycota</taxon>
        <taxon>Pezizomycotina</taxon>
        <taxon>Sordariomycetes</taxon>
        <taxon>Hypocreomycetidae</taxon>
        <taxon>Hypocreales</taxon>
        <taxon>Nectriaceae</taxon>
        <taxon>Fusarium</taxon>
        <taxon>Fusarium incarnatum-equiseti species complex</taxon>
    </lineage>
</organism>
<comment type="caution">
    <text evidence="1">The sequence shown here is derived from an EMBL/GenBank/DDBJ whole genome shotgun (WGS) entry which is preliminary data.</text>
</comment>
<dbReference type="Proteomes" id="UP001152130">
    <property type="component" value="Unassembled WGS sequence"/>
</dbReference>
<name>A0A9W8U5E0_9HYPO</name>